<evidence type="ECO:0000256" key="6">
    <source>
        <dbReference type="SAM" id="MobiDB-lite"/>
    </source>
</evidence>
<feature type="compositionally biased region" description="Low complexity" evidence="6">
    <location>
        <begin position="29"/>
        <end position="40"/>
    </location>
</feature>
<feature type="region of interest" description="Disordered" evidence="6">
    <location>
        <begin position="1"/>
        <end position="43"/>
    </location>
</feature>
<protein>
    <recommendedName>
        <fullName evidence="7">Cyclin-like domain-containing protein</fullName>
    </recommendedName>
</protein>
<feature type="domain" description="Cyclin-like" evidence="7">
    <location>
        <begin position="114"/>
        <end position="197"/>
    </location>
</feature>
<feature type="compositionally biased region" description="Polar residues" evidence="6">
    <location>
        <begin position="10"/>
        <end position="21"/>
    </location>
</feature>
<keyword evidence="4" id="KW-0131">Cell cycle</keyword>
<evidence type="ECO:0000256" key="3">
    <source>
        <dbReference type="ARBA" id="ARBA00023127"/>
    </source>
</evidence>
<evidence type="ECO:0000313" key="8">
    <source>
        <dbReference type="EMBL" id="KAJ0195237.1"/>
    </source>
</evidence>
<dbReference type="PANTHER" id="PTHR10177">
    <property type="entry name" value="CYCLINS"/>
    <property type="match status" value="1"/>
</dbReference>
<dbReference type="GO" id="GO:0016538">
    <property type="term" value="F:cyclin-dependent protein serine/threonine kinase regulator activity"/>
    <property type="evidence" value="ECO:0000318"/>
    <property type="project" value="GO_Central"/>
</dbReference>
<proteinExistence type="inferred from homology"/>
<feature type="domain" description="Cyclin-like" evidence="7">
    <location>
        <begin position="210"/>
        <end position="298"/>
    </location>
</feature>
<dbReference type="GO" id="GO:0000082">
    <property type="term" value="P:G1/S transition of mitotic cell cycle"/>
    <property type="evidence" value="ECO:0000318"/>
    <property type="project" value="GO_Central"/>
</dbReference>
<dbReference type="Pfam" id="PF02984">
    <property type="entry name" value="Cyclin_C"/>
    <property type="match status" value="1"/>
</dbReference>
<reference evidence="8 9" key="1">
    <citation type="journal article" date="2017" name="Nat. Commun.">
        <title>Genome assembly with in vitro proximity ligation data and whole-genome triplication in lettuce.</title>
        <authorList>
            <person name="Reyes-Chin-Wo S."/>
            <person name="Wang Z."/>
            <person name="Yang X."/>
            <person name="Kozik A."/>
            <person name="Arikit S."/>
            <person name="Song C."/>
            <person name="Xia L."/>
            <person name="Froenicke L."/>
            <person name="Lavelle D.O."/>
            <person name="Truco M.J."/>
            <person name="Xia R."/>
            <person name="Zhu S."/>
            <person name="Xu C."/>
            <person name="Xu H."/>
            <person name="Xu X."/>
            <person name="Cox K."/>
            <person name="Korf I."/>
            <person name="Meyers B.C."/>
            <person name="Michelmore R.W."/>
        </authorList>
    </citation>
    <scope>NUCLEOTIDE SEQUENCE [LARGE SCALE GENOMIC DNA]</scope>
    <source>
        <strain evidence="9">cv. Salinas</strain>
        <tissue evidence="8">Seedlings</tissue>
    </source>
</reference>
<dbReference type="InterPro" id="IPR004367">
    <property type="entry name" value="Cyclin_C-dom"/>
</dbReference>
<dbReference type="GO" id="GO:0000307">
    <property type="term" value="C:cyclin-dependent protein kinase holoenzyme complex"/>
    <property type="evidence" value="ECO:0000318"/>
    <property type="project" value="GO_Central"/>
</dbReference>
<sequence length="302" mass="34718">MATKPPPVPQNATVIKISPNTEELKKPKSWSSQNKSPQSSLTSTLTARSKVAYCPKQENFVDIDAQDVDNELAAVEYVEDIYIFHKLVENETRVNDYMHTQPKMTEKKRESLIDWMIEARDAFMNETLYLTINIGDIFLASKTAANRELRCVGVVAMFIASKYVEMLTDPMVYDFVEILNNQHEKQDVLVMEKWILSQLEWSLTVPTPYVFLTSFLKAAASITPLEIEVHIYFVFFRFEVGMMNYHIIIRFCPSIVIVSAVYVACNAHNKNHVGHKTLEMYIGFTETRVMECVKMLVVTHLI</sequence>
<keyword evidence="9" id="KW-1185">Reference proteome</keyword>
<dbReference type="AlphaFoldDB" id="A0A9R1UY50"/>
<dbReference type="SUPFAM" id="SSF47954">
    <property type="entry name" value="Cyclin-like"/>
    <property type="match status" value="2"/>
</dbReference>
<dbReference type="GO" id="GO:0051301">
    <property type="term" value="P:cell division"/>
    <property type="evidence" value="ECO:0007669"/>
    <property type="project" value="UniProtKB-KW"/>
</dbReference>
<dbReference type="Gene3D" id="1.10.472.10">
    <property type="entry name" value="Cyclin-like"/>
    <property type="match status" value="2"/>
</dbReference>
<dbReference type="GO" id="GO:0005634">
    <property type="term" value="C:nucleus"/>
    <property type="evidence" value="ECO:0000318"/>
    <property type="project" value="GO_Central"/>
</dbReference>
<comment type="caution">
    <text evidence="8">The sequence shown here is derived from an EMBL/GenBank/DDBJ whole genome shotgun (WGS) entry which is preliminary data.</text>
</comment>
<accession>A0A9R1UY50</accession>
<evidence type="ECO:0000256" key="2">
    <source>
        <dbReference type="ARBA" id="ARBA00022618"/>
    </source>
</evidence>
<keyword evidence="2" id="KW-0132">Cell division</keyword>
<keyword evidence="3 5" id="KW-0195">Cyclin</keyword>
<evidence type="ECO:0000313" key="9">
    <source>
        <dbReference type="Proteomes" id="UP000235145"/>
    </source>
</evidence>
<dbReference type="GO" id="GO:0005737">
    <property type="term" value="C:cytoplasm"/>
    <property type="evidence" value="ECO:0000318"/>
    <property type="project" value="GO_Central"/>
</dbReference>
<evidence type="ECO:0000259" key="7">
    <source>
        <dbReference type="SMART" id="SM00385"/>
    </source>
</evidence>
<comment type="similarity">
    <text evidence="1">Belongs to the cyclin family. Cyclin AB subfamily.</text>
</comment>
<dbReference type="SMART" id="SM00385">
    <property type="entry name" value="CYCLIN"/>
    <property type="match status" value="2"/>
</dbReference>
<dbReference type="InterPro" id="IPR013763">
    <property type="entry name" value="Cyclin-like_dom"/>
</dbReference>
<evidence type="ECO:0000256" key="4">
    <source>
        <dbReference type="ARBA" id="ARBA00023306"/>
    </source>
</evidence>
<name>A0A9R1UY50_LACSA</name>
<dbReference type="Pfam" id="PF00134">
    <property type="entry name" value="Cyclin_N"/>
    <property type="match status" value="1"/>
</dbReference>
<dbReference type="InterPro" id="IPR036915">
    <property type="entry name" value="Cyclin-like_sf"/>
</dbReference>
<dbReference type="InterPro" id="IPR006671">
    <property type="entry name" value="Cyclin_N"/>
</dbReference>
<organism evidence="8 9">
    <name type="scientific">Lactuca sativa</name>
    <name type="common">Garden lettuce</name>
    <dbReference type="NCBI Taxonomy" id="4236"/>
    <lineage>
        <taxon>Eukaryota</taxon>
        <taxon>Viridiplantae</taxon>
        <taxon>Streptophyta</taxon>
        <taxon>Embryophyta</taxon>
        <taxon>Tracheophyta</taxon>
        <taxon>Spermatophyta</taxon>
        <taxon>Magnoliopsida</taxon>
        <taxon>eudicotyledons</taxon>
        <taxon>Gunneridae</taxon>
        <taxon>Pentapetalae</taxon>
        <taxon>asterids</taxon>
        <taxon>campanulids</taxon>
        <taxon>Asterales</taxon>
        <taxon>Asteraceae</taxon>
        <taxon>Cichorioideae</taxon>
        <taxon>Cichorieae</taxon>
        <taxon>Lactucinae</taxon>
        <taxon>Lactuca</taxon>
    </lineage>
</organism>
<dbReference type="InterPro" id="IPR039361">
    <property type="entry name" value="Cyclin"/>
</dbReference>
<dbReference type="Proteomes" id="UP000235145">
    <property type="component" value="Unassembled WGS sequence"/>
</dbReference>
<dbReference type="FunFam" id="1.10.472.10:FF:000001">
    <property type="entry name" value="G2/mitotic-specific cyclin"/>
    <property type="match status" value="1"/>
</dbReference>
<evidence type="ECO:0000256" key="5">
    <source>
        <dbReference type="RuleBase" id="RU000383"/>
    </source>
</evidence>
<dbReference type="PIRSF" id="PIRSF001771">
    <property type="entry name" value="Cyclin_A_B_D_E"/>
    <property type="match status" value="1"/>
</dbReference>
<evidence type="ECO:0000256" key="1">
    <source>
        <dbReference type="ARBA" id="ARBA00006955"/>
    </source>
</evidence>
<dbReference type="EMBL" id="NBSK02000007">
    <property type="protein sequence ID" value="KAJ0195237.1"/>
    <property type="molecule type" value="Genomic_DNA"/>
</dbReference>
<dbReference type="InterPro" id="IPR046965">
    <property type="entry name" value="Cyclin_A/B-like"/>
</dbReference>
<gene>
    <name evidence="8" type="ORF">LSAT_V11C700348370</name>
</gene>